<keyword evidence="3" id="KW-0808">Transferase</keyword>
<keyword evidence="2" id="KW-0489">Methyltransferase</keyword>
<dbReference type="EC" id="2.1.1.221" evidence="1"/>
<sequence length="173" mass="19660">MVISVAYSSWVYPFEVAFMKAVAKGGLCIADTIVDLFFAINIDILCDYYMTRELRCLFVILKKLLSADAETTLEELDTNRIYIMGELVDRNRWKGITMKKGNEQGIQSAKLPIGNYIKLASSQLVSRRSQEELLSQLPLFLPAIFDAFGSQSMDVRKISTSCLANHSYHTWRD</sequence>
<organism evidence="7 8">
    <name type="scientific">Dendrobium catenatum</name>
    <dbReference type="NCBI Taxonomy" id="906689"/>
    <lineage>
        <taxon>Eukaryota</taxon>
        <taxon>Viridiplantae</taxon>
        <taxon>Streptophyta</taxon>
        <taxon>Embryophyta</taxon>
        <taxon>Tracheophyta</taxon>
        <taxon>Spermatophyta</taxon>
        <taxon>Magnoliopsida</taxon>
        <taxon>Liliopsida</taxon>
        <taxon>Asparagales</taxon>
        <taxon>Orchidaceae</taxon>
        <taxon>Epidendroideae</taxon>
        <taxon>Malaxideae</taxon>
        <taxon>Dendrobiinae</taxon>
        <taxon>Dendrobium</taxon>
    </lineage>
</organism>
<dbReference type="PROSITE" id="PS51675">
    <property type="entry name" value="SAM_MT_TRM10"/>
    <property type="match status" value="1"/>
</dbReference>
<keyword evidence="4" id="KW-0949">S-adenosyl-L-methionine</keyword>
<dbReference type="Proteomes" id="UP000233837">
    <property type="component" value="Unassembled WGS sequence"/>
</dbReference>
<evidence type="ECO:0000313" key="7">
    <source>
        <dbReference type="EMBL" id="PKU81534.1"/>
    </source>
</evidence>
<dbReference type="GO" id="GO:0005634">
    <property type="term" value="C:nucleus"/>
    <property type="evidence" value="ECO:0007669"/>
    <property type="project" value="TreeGrafter"/>
</dbReference>
<reference evidence="7 8" key="1">
    <citation type="journal article" date="2016" name="Sci. Rep.">
        <title>The Dendrobium catenatum Lindl. genome sequence provides insights into polysaccharide synthase, floral development and adaptive evolution.</title>
        <authorList>
            <person name="Zhang G.Q."/>
            <person name="Xu Q."/>
            <person name="Bian C."/>
            <person name="Tsai W.C."/>
            <person name="Yeh C.M."/>
            <person name="Liu K.W."/>
            <person name="Yoshida K."/>
            <person name="Zhang L.S."/>
            <person name="Chang S.B."/>
            <person name="Chen F."/>
            <person name="Shi Y."/>
            <person name="Su Y.Y."/>
            <person name="Zhang Y.Q."/>
            <person name="Chen L.J."/>
            <person name="Yin Y."/>
            <person name="Lin M."/>
            <person name="Huang H."/>
            <person name="Deng H."/>
            <person name="Wang Z.W."/>
            <person name="Zhu S.L."/>
            <person name="Zhao X."/>
            <person name="Deng C."/>
            <person name="Niu S.C."/>
            <person name="Huang J."/>
            <person name="Wang M."/>
            <person name="Liu G.H."/>
            <person name="Yang H.J."/>
            <person name="Xiao X.J."/>
            <person name="Hsiao Y.Y."/>
            <person name="Wu W.L."/>
            <person name="Chen Y.Y."/>
            <person name="Mitsuda N."/>
            <person name="Ohme-Takagi M."/>
            <person name="Luo Y.B."/>
            <person name="Van de Peer Y."/>
            <person name="Liu Z.J."/>
        </authorList>
    </citation>
    <scope>NUCLEOTIDE SEQUENCE [LARGE SCALE GENOMIC DNA]</scope>
    <source>
        <tissue evidence="7">The whole plant</tissue>
    </source>
</reference>
<dbReference type="PANTHER" id="PTHR13563">
    <property type="entry name" value="TRNA (GUANINE-9-) METHYLTRANSFERASE"/>
    <property type="match status" value="1"/>
</dbReference>
<keyword evidence="7" id="KW-0813">Transport</keyword>
<name>A0A2I0X0U2_9ASPA</name>
<feature type="domain" description="SAM-dependent MTase TRM10-type" evidence="6">
    <location>
        <begin position="1"/>
        <end position="160"/>
    </location>
</feature>
<gene>
    <name evidence="7" type="ORF">MA16_Dca007641</name>
</gene>
<dbReference type="GO" id="GO:0034220">
    <property type="term" value="P:monoatomic ion transmembrane transport"/>
    <property type="evidence" value="ECO:0007669"/>
    <property type="project" value="UniProtKB-KW"/>
</dbReference>
<evidence type="ECO:0000313" key="8">
    <source>
        <dbReference type="Proteomes" id="UP000233837"/>
    </source>
</evidence>
<evidence type="ECO:0000256" key="1">
    <source>
        <dbReference type="ARBA" id="ARBA00012797"/>
    </source>
</evidence>
<evidence type="ECO:0000256" key="2">
    <source>
        <dbReference type="ARBA" id="ARBA00022603"/>
    </source>
</evidence>
<evidence type="ECO:0000259" key="6">
    <source>
        <dbReference type="PROSITE" id="PS51675"/>
    </source>
</evidence>
<evidence type="ECO:0000256" key="5">
    <source>
        <dbReference type="ARBA" id="ARBA00048434"/>
    </source>
</evidence>
<comment type="catalytic activity">
    <reaction evidence="5">
        <text>guanosine(9) in tRNA + S-adenosyl-L-methionine = N(1)-methylguanosine(9) in tRNA + S-adenosyl-L-homocysteine + H(+)</text>
        <dbReference type="Rhea" id="RHEA:43156"/>
        <dbReference type="Rhea" id="RHEA-COMP:10367"/>
        <dbReference type="Rhea" id="RHEA-COMP:10368"/>
        <dbReference type="ChEBI" id="CHEBI:15378"/>
        <dbReference type="ChEBI" id="CHEBI:57856"/>
        <dbReference type="ChEBI" id="CHEBI:59789"/>
        <dbReference type="ChEBI" id="CHEBI:73542"/>
        <dbReference type="ChEBI" id="CHEBI:74269"/>
        <dbReference type="EC" id="2.1.1.221"/>
    </reaction>
</comment>
<dbReference type="InterPro" id="IPR028564">
    <property type="entry name" value="MT_TRM10-typ"/>
</dbReference>
<dbReference type="GO" id="GO:0002939">
    <property type="term" value="P:tRNA N1-guanine methylation"/>
    <property type="evidence" value="ECO:0007669"/>
    <property type="project" value="TreeGrafter"/>
</dbReference>
<dbReference type="GO" id="GO:0052905">
    <property type="term" value="F:tRNA (guanosine(9)-N1)-methyltransferase activity"/>
    <property type="evidence" value="ECO:0007669"/>
    <property type="project" value="UniProtKB-EC"/>
</dbReference>
<dbReference type="EMBL" id="KZ502235">
    <property type="protein sequence ID" value="PKU81534.1"/>
    <property type="molecule type" value="Genomic_DNA"/>
</dbReference>
<dbReference type="AlphaFoldDB" id="A0A2I0X0U2"/>
<evidence type="ECO:0000256" key="4">
    <source>
        <dbReference type="ARBA" id="ARBA00022691"/>
    </source>
</evidence>
<accession>A0A2I0X0U2</accession>
<dbReference type="OrthoDB" id="278300at2759"/>
<keyword evidence="8" id="KW-1185">Reference proteome</keyword>
<dbReference type="InterPro" id="IPR007356">
    <property type="entry name" value="tRNA_m1G_MeTrfase_euk"/>
</dbReference>
<keyword evidence="7" id="KW-0407">Ion channel</keyword>
<dbReference type="PANTHER" id="PTHR13563:SF13">
    <property type="entry name" value="TRNA METHYLTRANSFERASE 10 HOMOLOG A"/>
    <property type="match status" value="1"/>
</dbReference>
<reference evidence="7 8" key="2">
    <citation type="journal article" date="2017" name="Nature">
        <title>The Apostasia genome and the evolution of orchids.</title>
        <authorList>
            <person name="Zhang G.Q."/>
            <person name="Liu K.W."/>
            <person name="Li Z."/>
            <person name="Lohaus R."/>
            <person name="Hsiao Y.Y."/>
            <person name="Niu S.C."/>
            <person name="Wang J.Y."/>
            <person name="Lin Y.C."/>
            <person name="Xu Q."/>
            <person name="Chen L.J."/>
            <person name="Yoshida K."/>
            <person name="Fujiwara S."/>
            <person name="Wang Z.W."/>
            <person name="Zhang Y.Q."/>
            <person name="Mitsuda N."/>
            <person name="Wang M."/>
            <person name="Liu G.H."/>
            <person name="Pecoraro L."/>
            <person name="Huang H.X."/>
            <person name="Xiao X.J."/>
            <person name="Lin M."/>
            <person name="Wu X.Y."/>
            <person name="Wu W.L."/>
            <person name="Chen Y.Y."/>
            <person name="Chang S.B."/>
            <person name="Sakamoto S."/>
            <person name="Ohme-Takagi M."/>
            <person name="Yagi M."/>
            <person name="Zeng S.J."/>
            <person name="Shen C.Y."/>
            <person name="Yeh C.M."/>
            <person name="Luo Y.B."/>
            <person name="Tsai W.C."/>
            <person name="Van de Peer Y."/>
            <person name="Liu Z.J."/>
        </authorList>
    </citation>
    <scope>NUCLEOTIDE SEQUENCE [LARGE SCALE GENOMIC DNA]</scope>
    <source>
        <tissue evidence="7">The whole plant</tissue>
    </source>
</reference>
<keyword evidence="7" id="KW-0406">Ion transport</keyword>
<proteinExistence type="predicted"/>
<dbReference type="GO" id="GO:0000049">
    <property type="term" value="F:tRNA binding"/>
    <property type="evidence" value="ECO:0007669"/>
    <property type="project" value="TreeGrafter"/>
</dbReference>
<dbReference type="InterPro" id="IPR038459">
    <property type="entry name" value="MT_TRM10-typ_sf"/>
</dbReference>
<protein>
    <recommendedName>
        <fullName evidence="1">tRNA (guanine(9)-N(1))-methyltransferase</fullName>
        <ecNumber evidence="1">2.1.1.221</ecNumber>
    </recommendedName>
</protein>
<dbReference type="Gene3D" id="3.40.1280.30">
    <property type="match status" value="1"/>
</dbReference>
<dbReference type="CDD" id="cd18089">
    <property type="entry name" value="SPOUT_Trm10-like"/>
    <property type="match status" value="1"/>
</dbReference>
<dbReference type="STRING" id="906689.A0A2I0X0U2"/>
<evidence type="ECO:0000256" key="3">
    <source>
        <dbReference type="ARBA" id="ARBA00022679"/>
    </source>
</evidence>